<evidence type="ECO:0000313" key="2">
    <source>
        <dbReference type="Proteomes" id="UP001529510"/>
    </source>
</evidence>
<proteinExistence type="predicted"/>
<dbReference type="EMBL" id="JAMKFB020000004">
    <property type="protein sequence ID" value="KAL0196183.1"/>
    <property type="molecule type" value="Genomic_DNA"/>
</dbReference>
<reference evidence="1 2" key="1">
    <citation type="submission" date="2024-05" db="EMBL/GenBank/DDBJ databases">
        <title>Genome sequencing and assembly of Indian major carp, Cirrhinus mrigala (Hamilton, 1822).</title>
        <authorList>
            <person name="Mohindra V."/>
            <person name="Chowdhury L.M."/>
            <person name="Lal K."/>
            <person name="Jena J.K."/>
        </authorList>
    </citation>
    <scope>NUCLEOTIDE SEQUENCE [LARGE SCALE GENOMIC DNA]</scope>
    <source>
        <strain evidence="1">CM1030</strain>
        <tissue evidence="1">Blood</tissue>
    </source>
</reference>
<dbReference type="InterPro" id="IPR008952">
    <property type="entry name" value="Tetraspanin_EC2_sf"/>
</dbReference>
<dbReference type="AlphaFoldDB" id="A0ABD0RCV4"/>
<dbReference type="SUPFAM" id="SSF48652">
    <property type="entry name" value="Tetraspanin"/>
    <property type="match status" value="1"/>
</dbReference>
<keyword evidence="2" id="KW-1185">Reference proteome</keyword>
<evidence type="ECO:0000313" key="1">
    <source>
        <dbReference type="EMBL" id="KAL0196183.1"/>
    </source>
</evidence>
<sequence length="51" mass="5719">FKCCGSNNSFDWAHSVYITSPVAEKRLVPDSCCKTITPKCGIRDHPSNIYK</sequence>
<protein>
    <submittedName>
        <fullName evidence="1">Uncharacterized protein</fullName>
    </submittedName>
</protein>
<accession>A0ABD0RCV4</accession>
<feature type="non-terminal residue" evidence="1">
    <location>
        <position position="51"/>
    </location>
</feature>
<name>A0ABD0RCV4_CIRMR</name>
<dbReference type="Proteomes" id="UP001529510">
    <property type="component" value="Unassembled WGS sequence"/>
</dbReference>
<comment type="caution">
    <text evidence="1">The sequence shown here is derived from an EMBL/GenBank/DDBJ whole genome shotgun (WGS) entry which is preliminary data.</text>
</comment>
<gene>
    <name evidence="1" type="ORF">M9458_009755</name>
</gene>
<dbReference type="Gene3D" id="1.10.1450.10">
    <property type="entry name" value="Tetraspanin"/>
    <property type="match status" value="1"/>
</dbReference>
<feature type="non-terminal residue" evidence="1">
    <location>
        <position position="1"/>
    </location>
</feature>
<organism evidence="1 2">
    <name type="scientific">Cirrhinus mrigala</name>
    <name type="common">Mrigala</name>
    <dbReference type="NCBI Taxonomy" id="683832"/>
    <lineage>
        <taxon>Eukaryota</taxon>
        <taxon>Metazoa</taxon>
        <taxon>Chordata</taxon>
        <taxon>Craniata</taxon>
        <taxon>Vertebrata</taxon>
        <taxon>Euteleostomi</taxon>
        <taxon>Actinopterygii</taxon>
        <taxon>Neopterygii</taxon>
        <taxon>Teleostei</taxon>
        <taxon>Ostariophysi</taxon>
        <taxon>Cypriniformes</taxon>
        <taxon>Cyprinidae</taxon>
        <taxon>Labeoninae</taxon>
        <taxon>Labeonini</taxon>
        <taxon>Cirrhinus</taxon>
    </lineage>
</organism>